<evidence type="ECO:0000313" key="2">
    <source>
        <dbReference type="EMBL" id="KAF8901705.1"/>
    </source>
</evidence>
<accession>A0A9P5NLT5</accession>
<keyword evidence="1" id="KW-0812">Transmembrane</keyword>
<feature type="transmembrane region" description="Helical" evidence="1">
    <location>
        <begin position="164"/>
        <end position="185"/>
    </location>
</feature>
<evidence type="ECO:0000313" key="3">
    <source>
        <dbReference type="Proteomes" id="UP000724874"/>
    </source>
</evidence>
<dbReference type="OrthoDB" id="3197626at2759"/>
<dbReference type="Proteomes" id="UP000724874">
    <property type="component" value="Unassembled WGS sequence"/>
</dbReference>
<dbReference type="EMBL" id="JADNYJ010000040">
    <property type="protein sequence ID" value="KAF8901705.1"/>
    <property type="molecule type" value="Genomic_DNA"/>
</dbReference>
<comment type="caution">
    <text evidence="2">The sequence shown here is derived from an EMBL/GenBank/DDBJ whole genome shotgun (WGS) entry which is preliminary data.</text>
</comment>
<evidence type="ECO:0000256" key="1">
    <source>
        <dbReference type="SAM" id="Phobius"/>
    </source>
</evidence>
<dbReference type="AlphaFoldDB" id="A0A9P5NLT5"/>
<protein>
    <submittedName>
        <fullName evidence="2">Uncharacterized protein</fullName>
    </submittedName>
</protein>
<sequence length="243" mass="28106">MVNWSDPDEIARDSDVFHKLVFALFGVYIWELFVTCGFEWSLLTKRRQFRVPLVLFFLCRYCMLLSFIGLIISTSATKEINCKALYTFNSWTGNMSILCASTSLMLRTFALWERRLSVVIPLGLLCVAHWALLYRTMFIVVSQWDPVLKACVVIQTNPSMLNTTFFFTMGFDFIILIITAIALLARHSARTGLWKLLFQDGLVYFIVSFSTNCIPAVLNVLNLNSESLPISEFQRRFTRSWRQ</sequence>
<feature type="transmembrane region" description="Helical" evidence="1">
    <location>
        <begin position="84"/>
        <end position="106"/>
    </location>
</feature>
<keyword evidence="1" id="KW-1133">Transmembrane helix</keyword>
<keyword evidence="3" id="KW-1185">Reference proteome</keyword>
<feature type="transmembrane region" description="Helical" evidence="1">
    <location>
        <begin position="20"/>
        <end position="41"/>
    </location>
</feature>
<gene>
    <name evidence="2" type="ORF">CPB84DRAFT_1777231</name>
</gene>
<keyword evidence="1" id="KW-0472">Membrane</keyword>
<feature type="transmembrane region" description="Helical" evidence="1">
    <location>
        <begin position="118"/>
        <end position="144"/>
    </location>
</feature>
<name>A0A9P5NLT5_GYMJU</name>
<reference evidence="2" key="1">
    <citation type="submission" date="2020-11" db="EMBL/GenBank/DDBJ databases">
        <authorList>
            <consortium name="DOE Joint Genome Institute"/>
            <person name="Ahrendt S."/>
            <person name="Riley R."/>
            <person name="Andreopoulos W."/>
            <person name="LaButti K."/>
            <person name="Pangilinan J."/>
            <person name="Ruiz-duenas F.J."/>
            <person name="Barrasa J.M."/>
            <person name="Sanchez-Garcia M."/>
            <person name="Camarero S."/>
            <person name="Miyauchi S."/>
            <person name="Serrano A."/>
            <person name="Linde D."/>
            <person name="Babiker R."/>
            <person name="Drula E."/>
            <person name="Ayuso-Fernandez I."/>
            <person name="Pacheco R."/>
            <person name="Padilla G."/>
            <person name="Ferreira P."/>
            <person name="Barriuso J."/>
            <person name="Kellner H."/>
            <person name="Castanera R."/>
            <person name="Alfaro M."/>
            <person name="Ramirez L."/>
            <person name="Pisabarro A.G."/>
            <person name="Kuo A."/>
            <person name="Tritt A."/>
            <person name="Lipzen A."/>
            <person name="He G."/>
            <person name="Yan M."/>
            <person name="Ng V."/>
            <person name="Cullen D."/>
            <person name="Martin F."/>
            <person name="Rosso M.-N."/>
            <person name="Henrissat B."/>
            <person name="Hibbett D."/>
            <person name="Martinez A.T."/>
            <person name="Grigoriev I.V."/>
        </authorList>
    </citation>
    <scope>NUCLEOTIDE SEQUENCE</scope>
    <source>
        <strain evidence="2">AH 44721</strain>
    </source>
</reference>
<feature type="transmembrane region" description="Helical" evidence="1">
    <location>
        <begin position="53"/>
        <end position="72"/>
    </location>
</feature>
<proteinExistence type="predicted"/>
<organism evidence="2 3">
    <name type="scientific">Gymnopilus junonius</name>
    <name type="common">Spectacular rustgill mushroom</name>
    <name type="synonym">Gymnopilus spectabilis subsp. junonius</name>
    <dbReference type="NCBI Taxonomy" id="109634"/>
    <lineage>
        <taxon>Eukaryota</taxon>
        <taxon>Fungi</taxon>
        <taxon>Dikarya</taxon>
        <taxon>Basidiomycota</taxon>
        <taxon>Agaricomycotina</taxon>
        <taxon>Agaricomycetes</taxon>
        <taxon>Agaricomycetidae</taxon>
        <taxon>Agaricales</taxon>
        <taxon>Agaricineae</taxon>
        <taxon>Hymenogastraceae</taxon>
        <taxon>Gymnopilus</taxon>
    </lineage>
</organism>